<accession>X0UU79</accession>
<sequence>MLGYVAGKKTILDVIGARDGEAEILLSMKKPAKVSVYPVRADKLHSSNRVDSEKIKFGYGKGVLTLRFGTTGHPQKIKIVL</sequence>
<dbReference type="AlphaFoldDB" id="X0UU79"/>
<comment type="caution">
    <text evidence="1">The sequence shown here is derived from an EMBL/GenBank/DDBJ whole genome shotgun (WGS) entry which is preliminary data.</text>
</comment>
<organism evidence="1">
    <name type="scientific">marine sediment metagenome</name>
    <dbReference type="NCBI Taxonomy" id="412755"/>
    <lineage>
        <taxon>unclassified sequences</taxon>
        <taxon>metagenomes</taxon>
        <taxon>ecological metagenomes</taxon>
    </lineage>
</organism>
<evidence type="ECO:0000313" key="1">
    <source>
        <dbReference type="EMBL" id="GAG09414.1"/>
    </source>
</evidence>
<gene>
    <name evidence="1" type="ORF">S01H1_33220</name>
</gene>
<proteinExistence type="predicted"/>
<dbReference type="EMBL" id="BARS01020621">
    <property type="protein sequence ID" value="GAG09414.1"/>
    <property type="molecule type" value="Genomic_DNA"/>
</dbReference>
<protein>
    <submittedName>
        <fullName evidence="1">Uncharacterized protein</fullName>
    </submittedName>
</protein>
<reference evidence="1" key="1">
    <citation type="journal article" date="2014" name="Front. Microbiol.">
        <title>High frequency of phylogenetically diverse reductive dehalogenase-homologous genes in deep subseafloor sedimentary metagenomes.</title>
        <authorList>
            <person name="Kawai M."/>
            <person name="Futagami T."/>
            <person name="Toyoda A."/>
            <person name="Takaki Y."/>
            <person name="Nishi S."/>
            <person name="Hori S."/>
            <person name="Arai W."/>
            <person name="Tsubouchi T."/>
            <person name="Morono Y."/>
            <person name="Uchiyama I."/>
            <person name="Ito T."/>
            <person name="Fujiyama A."/>
            <person name="Inagaki F."/>
            <person name="Takami H."/>
        </authorList>
    </citation>
    <scope>NUCLEOTIDE SEQUENCE</scope>
    <source>
        <strain evidence="1">Expedition CK06-06</strain>
    </source>
</reference>
<name>X0UU79_9ZZZZ</name>